<dbReference type="Pfam" id="PF00190">
    <property type="entry name" value="Cupin_1"/>
    <property type="match status" value="1"/>
</dbReference>
<protein>
    <recommendedName>
        <fullName evidence="8">Cupin type-1 domain-containing protein</fullName>
    </recommendedName>
</protein>
<keyword evidence="10" id="KW-1185">Reference proteome</keyword>
<proteinExistence type="inferred from homology"/>
<dbReference type="InterPro" id="IPR001929">
    <property type="entry name" value="Germin"/>
</dbReference>
<evidence type="ECO:0000256" key="7">
    <source>
        <dbReference type="SAM" id="SignalP"/>
    </source>
</evidence>
<evidence type="ECO:0000259" key="8">
    <source>
        <dbReference type="SMART" id="SM00835"/>
    </source>
</evidence>
<gene>
    <name evidence="9" type="ORF">LTR05_003130</name>
</gene>
<evidence type="ECO:0000313" key="9">
    <source>
        <dbReference type="EMBL" id="KAK5088907.1"/>
    </source>
</evidence>
<keyword evidence="4" id="KW-0479">Metal-binding</keyword>
<feature type="signal peptide" evidence="7">
    <location>
        <begin position="1"/>
        <end position="19"/>
    </location>
</feature>
<comment type="caution">
    <text evidence="9">The sequence shown here is derived from an EMBL/GenBank/DDBJ whole genome shotgun (WGS) entry which is preliminary data.</text>
</comment>
<evidence type="ECO:0000256" key="4">
    <source>
        <dbReference type="ARBA" id="ARBA00022723"/>
    </source>
</evidence>
<evidence type="ECO:0000313" key="10">
    <source>
        <dbReference type="Proteomes" id="UP001309876"/>
    </source>
</evidence>
<dbReference type="Gene3D" id="2.60.120.10">
    <property type="entry name" value="Jelly Rolls"/>
    <property type="match status" value="1"/>
</dbReference>
<dbReference type="InterPro" id="IPR019780">
    <property type="entry name" value="Germin_Mn-BS"/>
</dbReference>
<evidence type="ECO:0000256" key="2">
    <source>
        <dbReference type="ARBA" id="ARBA00007456"/>
    </source>
</evidence>
<feature type="compositionally biased region" description="Low complexity" evidence="6">
    <location>
        <begin position="50"/>
        <end position="69"/>
    </location>
</feature>
<dbReference type="SMART" id="SM00835">
    <property type="entry name" value="Cupin_1"/>
    <property type="match status" value="1"/>
</dbReference>
<dbReference type="PANTHER" id="PTHR31238">
    <property type="entry name" value="GERMIN-LIKE PROTEIN SUBFAMILY 3 MEMBER 3"/>
    <property type="match status" value="1"/>
</dbReference>
<dbReference type="InterPro" id="IPR011051">
    <property type="entry name" value="RmlC_Cupin_sf"/>
</dbReference>
<dbReference type="CDD" id="cd02241">
    <property type="entry name" value="cupin_OxOx"/>
    <property type="match status" value="1"/>
</dbReference>
<dbReference type="AlphaFoldDB" id="A0AAN7T569"/>
<keyword evidence="7" id="KW-0732">Signal</keyword>
<dbReference type="PROSITE" id="PS00725">
    <property type="entry name" value="GERMIN"/>
    <property type="match status" value="1"/>
</dbReference>
<dbReference type="Proteomes" id="UP001309876">
    <property type="component" value="Unassembled WGS sequence"/>
</dbReference>
<feature type="region of interest" description="Disordered" evidence="6">
    <location>
        <begin position="35"/>
        <end position="69"/>
    </location>
</feature>
<evidence type="ECO:0000256" key="5">
    <source>
        <dbReference type="ARBA" id="ARBA00023211"/>
    </source>
</evidence>
<accession>A0AAN7T569</accession>
<organism evidence="9 10">
    <name type="scientific">Lithohypha guttulata</name>
    <dbReference type="NCBI Taxonomy" id="1690604"/>
    <lineage>
        <taxon>Eukaryota</taxon>
        <taxon>Fungi</taxon>
        <taxon>Dikarya</taxon>
        <taxon>Ascomycota</taxon>
        <taxon>Pezizomycotina</taxon>
        <taxon>Eurotiomycetes</taxon>
        <taxon>Chaetothyriomycetidae</taxon>
        <taxon>Chaetothyriales</taxon>
        <taxon>Trichomeriaceae</taxon>
        <taxon>Lithohypha</taxon>
    </lineage>
</organism>
<keyword evidence="3" id="KW-0964">Secreted</keyword>
<dbReference type="GO" id="GO:0030145">
    <property type="term" value="F:manganese ion binding"/>
    <property type="evidence" value="ECO:0007669"/>
    <property type="project" value="InterPro"/>
</dbReference>
<sequence length="287" mass="30404">MRQAAIFASLLVTIAYSAPQNEGWTHEWARSNLISSSTPPLPPRPMDTLSSSSAAASAPTPQLLGNPNAKLNLPPNAKLSADLLTASSASARMQVLKDAEGNNTADFKFDLNPSANPGAPGLGGKLSLANRATFPALTGLGTAFAGLFFAPCGLNTPHIHPRATEVFTLVTEGTITAGFVYENTFSMEISENLTQFQGMAFPQGSIHWQLNNECTPQVGIAGFSDEDPGASSVAQNFFQNTRDDIVQASLGFPAQITAENFKQLEQNIPRAFALGIKDCYARCGIAQ</sequence>
<dbReference type="InterPro" id="IPR006045">
    <property type="entry name" value="Cupin_1"/>
</dbReference>
<dbReference type="EMBL" id="JAVRRJ010000002">
    <property type="protein sequence ID" value="KAK5088907.1"/>
    <property type="molecule type" value="Genomic_DNA"/>
</dbReference>
<reference evidence="9 10" key="1">
    <citation type="submission" date="2023-08" db="EMBL/GenBank/DDBJ databases">
        <title>Black Yeasts Isolated from many extreme environments.</title>
        <authorList>
            <person name="Coleine C."/>
            <person name="Stajich J.E."/>
            <person name="Selbmann L."/>
        </authorList>
    </citation>
    <scope>NUCLEOTIDE SEQUENCE [LARGE SCALE GENOMIC DNA]</scope>
    <source>
        <strain evidence="9 10">CCFEE 5910</strain>
    </source>
</reference>
<keyword evidence="5" id="KW-0464">Manganese</keyword>
<dbReference type="InterPro" id="IPR014710">
    <property type="entry name" value="RmlC-like_jellyroll"/>
</dbReference>
<feature type="chain" id="PRO_5043040092" description="Cupin type-1 domain-containing protein" evidence="7">
    <location>
        <begin position="20"/>
        <end position="287"/>
    </location>
</feature>
<evidence type="ECO:0000256" key="3">
    <source>
        <dbReference type="ARBA" id="ARBA00022525"/>
    </source>
</evidence>
<comment type="subcellular location">
    <subcellularLocation>
        <location evidence="1">Secreted</location>
    </subcellularLocation>
</comment>
<name>A0AAN7T569_9EURO</name>
<dbReference type="GO" id="GO:0005576">
    <property type="term" value="C:extracellular region"/>
    <property type="evidence" value="ECO:0007669"/>
    <property type="project" value="UniProtKB-SubCell"/>
</dbReference>
<dbReference type="PRINTS" id="PR00325">
    <property type="entry name" value="GERMIN"/>
</dbReference>
<dbReference type="SUPFAM" id="SSF51182">
    <property type="entry name" value="RmlC-like cupins"/>
    <property type="match status" value="1"/>
</dbReference>
<comment type="similarity">
    <text evidence="2">Belongs to the germin family.</text>
</comment>
<evidence type="ECO:0000256" key="1">
    <source>
        <dbReference type="ARBA" id="ARBA00004613"/>
    </source>
</evidence>
<feature type="domain" description="Cupin type-1" evidence="8">
    <location>
        <begin position="113"/>
        <end position="258"/>
    </location>
</feature>
<evidence type="ECO:0000256" key="6">
    <source>
        <dbReference type="SAM" id="MobiDB-lite"/>
    </source>
</evidence>